<dbReference type="AlphaFoldDB" id="A0A1G6YBF2"/>
<evidence type="ECO:0000313" key="7">
    <source>
        <dbReference type="EMBL" id="SDD87601.1"/>
    </source>
</evidence>
<dbReference type="STRING" id="659014.SAMN04487996_102401"/>
<evidence type="ECO:0000256" key="5">
    <source>
        <dbReference type="SAM" id="Phobius"/>
    </source>
</evidence>
<name>A0A1G6YBF2_9BACT</name>
<feature type="domain" description="O-antigen ligase-related" evidence="6">
    <location>
        <begin position="228"/>
        <end position="380"/>
    </location>
</feature>
<feature type="transmembrane region" description="Helical" evidence="5">
    <location>
        <begin position="110"/>
        <end position="128"/>
    </location>
</feature>
<dbReference type="InterPro" id="IPR007016">
    <property type="entry name" value="O-antigen_ligase-rel_domated"/>
</dbReference>
<protein>
    <submittedName>
        <fullName evidence="7">O-antigen ligase like membrane protein</fullName>
    </submittedName>
</protein>
<dbReference type="Pfam" id="PF04932">
    <property type="entry name" value="Wzy_C"/>
    <property type="match status" value="1"/>
</dbReference>
<keyword evidence="7" id="KW-0436">Ligase</keyword>
<feature type="transmembrane region" description="Helical" evidence="5">
    <location>
        <begin position="407"/>
        <end position="437"/>
    </location>
</feature>
<feature type="transmembrane region" description="Helical" evidence="5">
    <location>
        <begin position="196"/>
        <end position="215"/>
    </location>
</feature>
<reference evidence="8" key="1">
    <citation type="submission" date="2016-10" db="EMBL/GenBank/DDBJ databases">
        <authorList>
            <person name="Varghese N."/>
            <person name="Submissions S."/>
        </authorList>
    </citation>
    <scope>NUCLEOTIDE SEQUENCE [LARGE SCALE GENOMIC DNA]</scope>
    <source>
        <strain evidence="8">DSM 25329</strain>
    </source>
</reference>
<keyword evidence="3 5" id="KW-1133">Transmembrane helix</keyword>
<organism evidence="7 8">
    <name type="scientific">Dyadobacter soli</name>
    <dbReference type="NCBI Taxonomy" id="659014"/>
    <lineage>
        <taxon>Bacteria</taxon>
        <taxon>Pseudomonadati</taxon>
        <taxon>Bacteroidota</taxon>
        <taxon>Cytophagia</taxon>
        <taxon>Cytophagales</taxon>
        <taxon>Spirosomataceae</taxon>
        <taxon>Dyadobacter</taxon>
    </lineage>
</organism>
<gene>
    <name evidence="7" type="ORF">SAMN04487996_102401</name>
</gene>
<evidence type="ECO:0000256" key="1">
    <source>
        <dbReference type="ARBA" id="ARBA00004141"/>
    </source>
</evidence>
<keyword evidence="4 5" id="KW-0472">Membrane</keyword>
<sequence length="464" mass="51795">MISFIFLFIFIATAVVSYYRIQTGFALVVAFRLLIPPVVRIDLKVAEISLNSCFILMIIGITILNFITKKLKVPPFTRSTLKPLALFLGASLVLTFLGGKLTAVQSISSLMQFIYTEVTLGVIGWIIYNQEEDIRQFVKIIGYSVVLMGVYGLFCYVTLTNPYVSLMNLIYSPKMNALGFMEEQRAGIAGRIQGTMLHPLIWGGACMLLFYFITLSSRRASVYYTISLLALLFLNVVFSGSRAALLALLFGIGYYFMASNVRLKLRLVAYGLGIFTFVAGLIYLVPSFSKYQSFFESTVYFWDDTYQKTGAVKGSTVDLRVNQLHGSFDMIESSPMFGLGQGYTAYYSSKYGIHPVLAGFESVVFMSLVETGIVGLILWIALFIGLFRVAHELSRRAGKSLSLETALLSTFLASYCIFIVFTGIQSTFYLFLILFLVQVKNIRIKLPARKAPKPALAQVPFAVR</sequence>
<accession>A0A1G6YBF2</accession>
<evidence type="ECO:0000259" key="6">
    <source>
        <dbReference type="Pfam" id="PF04932"/>
    </source>
</evidence>
<evidence type="ECO:0000313" key="8">
    <source>
        <dbReference type="Proteomes" id="UP000198748"/>
    </source>
</evidence>
<feature type="transmembrane region" description="Helical" evidence="5">
    <location>
        <begin position="48"/>
        <end position="68"/>
    </location>
</feature>
<evidence type="ECO:0000256" key="3">
    <source>
        <dbReference type="ARBA" id="ARBA00022989"/>
    </source>
</evidence>
<dbReference type="GO" id="GO:0016874">
    <property type="term" value="F:ligase activity"/>
    <property type="evidence" value="ECO:0007669"/>
    <property type="project" value="UniProtKB-KW"/>
</dbReference>
<dbReference type="PANTHER" id="PTHR37422">
    <property type="entry name" value="TEICHURONIC ACID BIOSYNTHESIS PROTEIN TUAE"/>
    <property type="match status" value="1"/>
</dbReference>
<keyword evidence="8" id="KW-1185">Reference proteome</keyword>
<dbReference type="RefSeq" id="WP_090147003.1">
    <property type="nucleotide sequence ID" value="NZ_FNAN01000002.1"/>
</dbReference>
<dbReference type="GO" id="GO:0016020">
    <property type="term" value="C:membrane"/>
    <property type="evidence" value="ECO:0007669"/>
    <property type="project" value="UniProtKB-SubCell"/>
</dbReference>
<feature type="transmembrane region" description="Helical" evidence="5">
    <location>
        <begin position="222"/>
        <end position="255"/>
    </location>
</feature>
<comment type="subcellular location">
    <subcellularLocation>
        <location evidence="1">Membrane</location>
        <topology evidence="1">Multi-pass membrane protein</topology>
    </subcellularLocation>
</comment>
<dbReference type="OrthoDB" id="1496285at2"/>
<dbReference type="Proteomes" id="UP000198748">
    <property type="component" value="Unassembled WGS sequence"/>
</dbReference>
<feature type="transmembrane region" description="Helical" evidence="5">
    <location>
        <begin position="80"/>
        <end position="98"/>
    </location>
</feature>
<dbReference type="InterPro" id="IPR051533">
    <property type="entry name" value="WaaL-like"/>
</dbReference>
<dbReference type="EMBL" id="FNAN01000002">
    <property type="protein sequence ID" value="SDD87601.1"/>
    <property type="molecule type" value="Genomic_DNA"/>
</dbReference>
<feature type="transmembrane region" description="Helical" evidence="5">
    <location>
        <begin position="140"/>
        <end position="159"/>
    </location>
</feature>
<proteinExistence type="predicted"/>
<evidence type="ECO:0000256" key="4">
    <source>
        <dbReference type="ARBA" id="ARBA00023136"/>
    </source>
</evidence>
<dbReference type="PANTHER" id="PTHR37422:SF13">
    <property type="entry name" value="LIPOPOLYSACCHARIDE BIOSYNTHESIS PROTEIN PA4999-RELATED"/>
    <property type="match status" value="1"/>
</dbReference>
<feature type="transmembrane region" description="Helical" evidence="5">
    <location>
        <begin position="267"/>
        <end position="285"/>
    </location>
</feature>
<keyword evidence="2 5" id="KW-0812">Transmembrane</keyword>
<feature type="transmembrane region" description="Helical" evidence="5">
    <location>
        <begin position="363"/>
        <end position="387"/>
    </location>
</feature>
<evidence type="ECO:0000256" key="2">
    <source>
        <dbReference type="ARBA" id="ARBA00022692"/>
    </source>
</evidence>